<feature type="transmembrane region" description="Helical" evidence="1">
    <location>
        <begin position="14"/>
        <end position="37"/>
    </location>
</feature>
<sequence length="105" mass="11211">MMTVLYGIGTVVRFILRVVLLPVQAVLTLVMLAMAFIGSLACTLFEILGTLGVICGLYEFISSTGSATSGWQFLIGGILLVIIPQALIIWGEAGLLNLKDLLARI</sequence>
<accession>A0A285RW97</accession>
<organism evidence="2 3">
    <name type="scientific">Pseudobutyrivibrio ruminis DSM 9787</name>
    <dbReference type="NCBI Taxonomy" id="1123011"/>
    <lineage>
        <taxon>Bacteria</taxon>
        <taxon>Bacillati</taxon>
        <taxon>Bacillota</taxon>
        <taxon>Clostridia</taxon>
        <taxon>Lachnospirales</taxon>
        <taxon>Lachnospiraceae</taxon>
        <taxon>Pseudobutyrivibrio</taxon>
    </lineage>
</organism>
<dbReference type="EMBL" id="OBMR01000003">
    <property type="protein sequence ID" value="SOB96632.1"/>
    <property type="molecule type" value="Genomic_DNA"/>
</dbReference>
<keyword evidence="1" id="KW-1133">Transmembrane helix</keyword>
<evidence type="ECO:0000313" key="2">
    <source>
        <dbReference type="EMBL" id="SOB96632.1"/>
    </source>
</evidence>
<name>A0A285RW97_9FIRM</name>
<gene>
    <name evidence="2" type="ORF">SAMN02910411_1140</name>
</gene>
<protein>
    <submittedName>
        <fullName evidence="2">Uncharacterized protein</fullName>
    </submittedName>
</protein>
<evidence type="ECO:0000313" key="3">
    <source>
        <dbReference type="Proteomes" id="UP000219563"/>
    </source>
</evidence>
<dbReference type="RefSeq" id="WP_097075780.1">
    <property type="nucleotide sequence ID" value="NZ_OBMR01000003.1"/>
</dbReference>
<keyword evidence="1" id="KW-0812">Transmembrane</keyword>
<reference evidence="2 3" key="1">
    <citation type="submission" date="2017-08" db="EMBL/GenBank/DDBJ databases">
        <authorList>
            <person name="de Groot N.N."/>
        </authorList>
    </citation>
    <scope>NUCLEOTIDE SEQUENCE [LARGE SCALE GENOMIC DNA]</scope>
    <source>
        <strain evidence="2 3">DSM 9787</strain>
    </source>
</reference>
<dbReference type="Proteomes" id="UP000219563">
    <property type="component" value="Unassembled WGS sequence"/>
</dbReference>
<proteinExistence type="predicted"/>
<feature type="transmembrane region" description="Helical" evidence="1">
    <location>
        <begin position="73"/>
        <end position="98"/>
    </location>
</feature>
<evidence type="ECO:0000256" key="1">
    <source>
        <dbReference type="SAM" id="Phobius"/>
    </source>
</evidence>
<keyword evidence="1" id="KW-0472">Membrane</keyword>
<feature type="transmembrane region" description="Helical" evidence="1">
    <location>
        <begin position="44"/>
        <end position="61"/>
    </location>
</feature>
<dbReference type="AlphaFoldDB" id="A0A285RW97"/>